<feature type="domain" description="TF-B3" evidence="7">
    <location>
        <begin position="113"/>
        <end position="210"/>
    </location>
</feature>
<feature type="region of interest" description="Disordered" evidence="6">
    <location>
        <begin position="287"/>
        <end position="326"/>
    </location>
</feature>
<feature type="compositionally biased region" description="Acidic residues" evidence="6">
    <location>
        <begin position="309"/>
        <end position="326"/>
    </location>
</feature>
<keyword evidence="9" id="KW-1185">Reference proteome</keyword>
<dbReference type="Gene3D" id="2.40.330.10">
    <property type="entry name" value="DNA-binding pseudobarrel domain"/>
    <property type="match status" value="4"/>
</dbReference>
<dbReference type="InterPro" id="IPR015300">
    <property type="entry name" value="DNA-bd_pseudobarrel_sf"/>
</dbReference>
<comment type="caution">
    <text evidence="8">The sequence shown here is derived from an EMBL/GenBank/DDBJ whole genome shotgun (WGS) entry which is preliminary data.</text>
</comment>
<name>A0A498KIJ8_MALDO</name>
<evidence type="ECO:0000256" key="4">
    <source>
        <dbReference type="ARBA" id="ARBA00023163"/>
    </source>
</evidence>
<dbReference type="SUPFAM" id="SSF101936">
    <property type="entry name" value="DNA-binding pseudobarrel domain"/>
    <property type="match status" value="4"/>
</dbReference>
<dbReference type="AlphaFoldDB" id="A0A498KIJ8"/>
<keyword evidence="3" id="KW-0238">DNA-binding</keyword>
<dbReference type="PANTHER" id="PTHR31920:SF108">
    <property type="entry name" value="B3 DOMAIN-CONTAINING TRANSCRIPTION FACTOR VRN1-LIKE"/>
    <property type="match status" value="1"/>
</dbReference>
<sequence length="687" mass="78687">MASLRPTFSSTIPHFFKVILDDTTRDTKLVSFSLSLSLSHYALVKMFTWLWRYSFVAHKKIRNCEVWFEKGWPEFSKFYSLDYAFWLVFGYEGNSRFHVFIFDRSCTEVDYPIKLPDKEKTDYEDDESVLPAGFAKRHLMHQPHGNAILRLPDGGTWCVKLKLYKQQKVRFKRGWLEFVRDNNLKTGDVCVFILIKGIELAFEVVFYRGTEAANRSLSPGGHAKGARAMDQGKWEIGTSSSHDPYAGKECSGGLNLETGYEDHDDKSVEILDDLCPRKSRDISLVMPKLEETDKHDHHSNDDISRDSDEVQDDPTIPEEEETDYEDDDSVEILDDFSTCPRKTREKSPFPCLHKKMRTCSISKAAECNTNFPATKTQPFEIKKSFRSRGSYCSKSEVKREHDFSTMKEVGGLSSSQIFQKRTPDVLGREHSLTKSEKALALQRANAFKSEYPSFPVAIQPSYIHSSYLGLPYEFVRTHLNKQRSSNVILQILDGSTWPVNFKYDGTPRFQNGWSVFARENNLKVGDLCVFELINCNELTFEVVFFRATEAKKCSSSAGHGGGAIDQVEIKRRSICKVKSGYENGEYTKLKISDQVTQTPTCLMASRGLRYIFERFVSSNPFFRVTLGLGSSRVLRIPTSFSKHFIEKKKQIVTLWVDDGMWHVSLTVHWRNALKLSAGWAALLREIT</sequence>
<proteinExistence type="predicted"/>
<dbReference type="PROSITE" id="PS50863">
    <property type="entry name" value="B3"/>
    <property type="match status" value="2"/>
</dbReference>
<dbReference type="SMART" id="SM01019">
    <property type="entry name" value="B3"/>
    <property type="match status" value="2"/>
</dbReference>
<dbReference type="Proteomes" id="UP000290289">
    <property type="component" value="Chromosome 2"/>
</dbReference>
<evidence type="ECO:0000256" key="6">
    <source>
        <dbReference type="SAM" id="MobiDB-lite"/>
    </source>
</evidence>
<evidence type="ECO:0000256" key="1">
    <source>
        <dbReference type="ARBA" id="ARBA00004123"/>
    </source>
</evidence>
<dbReference type="STRING" id="3750.A0A498KIJ8"/>
<reference evidence="8 9" key="1">
    <citation type="submission" date="2018-10" db="EMBL/GenBank/DDBJ databases">
        <title>A high-quality apple genome assembly.</title>
        <authorList>
            <person name="Hu J."/>
        </authorList>
    </citation>
    <scope>NUCLEOTIDE SEQUENCE [LARGE SCALE GENOMIC DNA]</scope>
    <source>
        <strain evidence="9">cv. HFTH1</strain>
        <tissue evidence="8">Young leaf</tissue>
    </source>
</reference>
<accession>A0A498KIJ8</accession>
<protein>
    <recommendedName>
        <fullName evidence="7">TF-B3 domain-containing protein</fullName>
    </recommendedName>
</protein>
<dbReference type="GO" id="GO:0005634">
    <property type="term" value="C:nucleus"/>
    <property type="evidence" value="ECO:0007669"/>
    <property type="project" value="UniProtKB-SubCell"/>
</dbReference>
<dbReference type="Pfam" id="PF02362">
    <property type="entry name" value="B3"/>
    <property type="match status" value="2"/>
</dbReference>
<comment type="subcellular location">
    <subcellularLocation>
        <location evidence="1">Nucleus</location>
    </subcellularLocation>
</comment>
<dbReference type="InterPro" id="IPR050655">
    <property type="entry name" value="Plant_B3_domain"/>
</dbReference>
<organism evidence="8 9">
    <name type="scientific">Malus domestica</name>
    <name type="common">Apple</name>
    <name type="synonym">Pyrus malus</name>
    <dbReference type="NCBI Taxonomy" id="3750"/>
    <lineage>
        <taxon>Eukaryota</taxon>
        <taxon>Viridiplantae</taxon>
        <taxon>Streptophyta</taxon>
        <taxon>Embryophyta</taxon>
        <taxon>Tracheophyta</taxon>
        <taxon>Spermatophyta</taxon>
        <taxon>Magnoliopsida</taxon>
        <taxon>eudicotyledons</taxon>
        <taxon>Gunneridae</taxon>
        <taxon>Pentapetalae</taxon>
        <taxon>rosids</taxon>
        <taxon>fabids</taxon>
        <taxon>Rosales</taxon>
        <taxon>Rosaceae</taxon>
        <taxon>Amygdaloideae</taxon>
        <taxon>Maleae</taxon>
        <taxon>Malus</taxon>
    </lineage>
</organism>
<evidence type="ECO:0000313" key="9">
    <source>
        <dbReference type="Proteomes" id="UP000290289"/>
    </source>
</evidence>
<gene>
    <name evidence="8" type="ORF">DVH24_026382</name>
</gene>
<dbReference type="GO" id="GO:0003677">
    <property type="term" value="F:DNA binding"/>
    <property type="evidence" value="ECO:0007669"/>
    <property type="project" value="UniProtKB-KW"/>
</dbReference>
<evidence type="ECO:0000256" key="2">
    <source>
        <dbReference type="ARBA" id="ARBA00023015"/>
    </source>
</evidence>
<feature type="domain" description="TF-B3" evidence="7">
    <location>
        <begin position="453"/>
        <end position="548"/>
    </location>
</feature>
<keyword evidence="2" id="KW-0805">Transcription regulation</keyword>
<evidence type="ECO:0000313" key="8">
    <source>
        <dbReference type="EMBL" id="RXI07246.1"/>
    </source>
</evidence>
<keyword evidence="4" id="KW-0804">Transcription</keyword>
<keyword evidence="5" id="KW-0539">Nucleus</keyword>
<dbReference type="CDD" id="cd10017">
    <property type="entry name" value="B3_DNA"/>
    <property type="match status" value="2"/>
</dbReference>
<dbReference type="PANTHER" id="PTHR31920">
    <property type="entry name" value="B3 DOMAIN-CONTAINING"/>
    <property type="match status" value="1"/>
</dbReference>
<feature type="compositionally biased region" description="Basic and acidic residues" evidence="6">
    <location>
        <begin position="288"/>
        <end position="308"/>
    </location>
</feature>
<evidence type="ECO:0000259" key="7">
    <source>
        <dbReference type="PROSITE" id="PS50863"/>
    </source>
</evidence>
<dbReference type="InterPro" id="IPR003340">
    <property type="entry name" value="B3_DNA-bd"/>
</dbReference>
<evidence type="ECO:0000256" key="5">
    <source>
        <dbReference type="ARBA" id="ARBA00023242"/>
    </source>
</evidence>
<dbReference type="EMBL" id="RDQH01000328">
    <property type="protein sequence ID" value="RXI07246.1"/>
    <property type="molecule type" value="Genomic_DNA"/>
</dbReference>
<evidence type="ECO:0000256" key="3">
    <source>
        <dbReference type="ARBA" id="ARBA00023125"/>
    </source>
</evidence>